<accession>X1JPW3</accession>
<dbReference type="PANTHER" id="PTHR43547">
    <property type="entry name" value="TWO-COMPONENT HISTIDINE KINASE"/>
    <property type="match status" value="1"/>
</dbReference>
<dbReference type="EMBL" id="BARU01048492">
    <property type="protein sequence ID" value="GAH96791.1"/>
    <property type="molecule type" value="Genomic_DNA"/>
</dbReference>
<dbReference type="PROSITE" id="PS50109">
    <property type="entry name" value="HIS_KIN"/>
    <property type="match status" value="1"/>
</dbReference>
<gene>
    <name evidence="3" type="ORF">S03H2_72039</name>
</gene>
<dbReference type="SUPFAM" id="SSF55874">
    <property type="entry name" value="ATPase domain of HSP90 chaperone/DNA topoisomerase II/histidine kinase"/>
    <property type="match status" value="1"/>
</dbReference>
<dbReference type="InterPro" id="IPR005467">
    <property type="entry name" value="His_kinase_dom"/>
</dbReference>
<dbReference type="PRINTS" id="PR00344">
    <property type="entry name" value="BCTRLSENSOR"/>
</dbReference>
<dbReference type="InterPro" id="IPR036890">
    <property type="entry name" value="HATPase_C_sf"/>
</dbReference>
<keyword evidence="1" id="KW-0597">Phosphoprotein</keyword>
<evidence type="ECO:0000259" key="2">
    <source>
        <dbReference type="PROSITE" id="PS50109"/>
    </source>
</evidence>
<dbReference type="InterPro" id="IPR003594">
    <property type="entry name" value="HATPase_dom"/>
</dbReference>
<sequence length="55" mass="5885">LPYIFDAYYSSRPQGSGLGLPTAKKIIEAHNGTLAVESDLGKGTSFTIKLPLHIP</sequence>
<dbReference type="PANTHER" id="PTHR43547:SF2">
    <property type="entry name" value="HYBRID SIGNAL TRANSDUCTION HISTIDINE KINASE C"/>
    <property type="match status" value="1"/>
</dbReference>
<feature type="non-terminal residue" evidence="3">
    <location>
        <position position="1"/>
    </location>
</feature>
<dbReference type="GO" id="GO:0000155">
    <property type="term" value="F:phosphorelay sensor kinase activity"/>
    <property type="evidence" value="ECO:0007669"/>
    <property type="project" value="TreeGrafter"/>
</dbReference>
<comment type="caution">
    <text evidence="3">The sequence shown here is derived from an EMBL/GenBank/DDBJ whole genome shotgun (WGS) entry which is preliminary data.</text>
</comment>
<dbReference type="InterPro" id="IPR004358">
    <property type="entry name" value="Sig_transdc_His_kin-like_C"/>
</dbReference>
<organism evidence="3">
    <name type="scientific">marine sediment metagenome</name>
    <dbReference type="NCBI Taxonomy" id="412755"/>
    <lineage>
        <taxon>unclassified sequences</taxon>
        <taxon>metagenomes</taxon>
        <taxon>ecological metagenomes</taxon>
    </lineage>
</organism>
<evidence type="ECO:0000313" key="3">
    <source>
        <dbReference type="EMBL" id="GAH96791.1"/>
    </source>
</evidence>
<dbReference type="Gene3D" id="3.30.565.10">
    <property type="entry name" value="Histidine kinase-like ATPase, C-terminal domain"/>
    <property type="match status" value="1"/>
</dbReference>
<proteinExistence type="predicted"/>
<dbReference type="AlphaFoldDB" id="X1JPW3"/>
<dbReference type="Pfam" id="PF02518">
    <property type="entry name" value="HATPase_c"/>
    <property type="match status" value="1"/>
</dbReference>
<reference evidence="3" key="1">
    <citation type="journal article" date="2014" name="Front. Microbiol.">
        <title>High frequency of phylogenetically diverse reductive dehalogenase-homologous genes in deep subseafloor sedimentary metagenomes.</title>
        <authorList>
            <person name="Kawai M."/>
            <person name="Futagami T."/>
            <person name="Toyoda A."/>
            <person name="Takaki Y."/>
            <person name="Nishi S."/>
            <person name="Hori S."/>
            <person name="Arai W."/>
            <person name="Tsubouchi T."/>
            <person name="Morono Y."/>
            <person name="Uchiyama I."/>
            <person name="Ito T."/>
            <person name="Fujiyama A."/>
            <person name="Inagaki F."/>
            <person name="Takami H."/>
        </authorList>
    </citation>
    <scope>NUCLEOTIDE SEQUENCE</scope>
    <source>
        <strain evidence="3">Expedition CK06-06</strain>
    </source>
</reference>
<feature type="domain" description="Histidine kinase" evidence="2">
    <location>
        <begin position="1"/>
        <end position="54"/>
    </location>
</feature>
<evidence type="ECO:0000256" key="1">
    <source>
        <dbReference type="ARBA" id="ARBA00022553"/>
    </source>
</evidence>
<name>X1JPW3_9ZZZZ</name>
<protein>
    <recommendedName>
        <fullName evidence="2">Histidine kinase domain-containing protein</fullName>
    </recommendedName>
</protein>